<evidence type="ECO:0000256" key="2">
    <source>
        <dbReference type="ARBA" id="ARBA00004569"/>
    </source>
</evidence>
<dbReference type="Proteomes" id="UP000085678">
    <property type="component" value="Unplaced"/>
</dbReference>
<keyword evidence="12" id="KW-1015">Disulfide bond</keyword>
<dbReference type="GO" id="GO:0005758">
    <property type="term" value="C:mitochondrial intermembrane space"/>
    <property type="evidence" value="ECO:0007669"/>
    <property type="project" value="UniProtKB-SubCell"/>
</dbReference>
<accession>A0A1S3HL68</accession>
<reference evidence="15" key="1">
    <citation type="submission" date="2025-08" db="UniProtKB">
        <authorList>
            <consortium name="RefSeq"/>
        </authorList>
    </citation>
    <scope>IDENTIFICATION</scope>
    <source>
        <tissue evidence="15">Gonads</tissue>
    </source>
</reference>
<protein>
    <recommendedName>
        <fullName evidence="5">NADH dehydrogenase [ubiquinone] 1 beta subcomplex subunit 7</fullName>
    </recommendedName>
</protein>
<organism evidence="14 15">
    <name type="scientific">Lingula anatina</name>
    <name type="common">Brachiopod</name>
    <name type="synonym">Lingula unguis</name>
    <dbReference type="NCBI Taxonomy" id="7574"/>
    <lineage>
        <taxon>Eukaryota</taxon>
        <taxon>Metazoa</taxon>
        <taxon>Spiralia</taxon>
        <taxon>Lophotrochozoa</taxon>
        <taxon>Brachiopoda</taxon>
        <taxon>Linguliformea</taxon>
        <taxon>Lingulata</taxon>
        <taxon>Lingulida</taxon>
        <taxon>Linguloidea</taxon>
        <taxon>Lingulidae</taxon>
        <taxon>Lingula</taxon>
    </lineage>
</organism>
<evidence type="ECO:0000256" key="13">
    <source>
        <dbReference type="SAM" id="MobiDB-lite"/>
    </source>
</evidence>
<comment type="subcellular location">
    <subcellularLocation>
        <location evidence="3">Mitochondrion inner membrane</location>
        <topology evidence="3">Peripheral membrane protein</topology>
    </subcellularLocation>
    <subcellularLocation>
        <location evidence="2">Mitochondrion intermembrane space</location>
    </subcellularLocation>
</comment>
<evidence type="ECO:0000256" key="6">
    <source>
        <dbReference type="ARBA" id="ARBA00022448"/>
    </source>
</evidence>
<sequence>MSAAGESLPPKPDYTSPPSFDPLFGFPKGRKERVMIATKEQMDAARVPMKYRDYCAHKWINVAQCRVENGFLQCTQAENDYIKCQYEDMMIRFKEYEREKRLLAREHRLKLKAAQEEQLE</sequence>
<dbReference type="GO" id="GO:0005743">
    <property type="term" value="C:mitochondrial inner membrane"/>
    <property type="evidence" value="ECO:0007669"/>
    <property type="project" value="UniProtKB-SubCell"/>
</dbReference>
<dbReference type="AlphaFoldDB" id="A0A1S3HL68"/>
<dbReference type="KEGG" id="lak:106155440"/>
<keyword evidence="8" id="KW-0999">Mitochondrion inner membrane</keyword>
<keyword evidence="7" id="KW-0679">Respiratory chain</keyword>
<keyword evidence="6" id="KW-0813">Transport</keyword>
<dbReference type="Pfam" id="PF05676">
    <property type="entry name" value="NDUF_B7"/>
    <property type="match status" value="1"/>
</dbReference>
<name>A0A1S3HL68_LINAN</name>
<evidence type="ECO:0000256" key="10">
    <source>
        <dbReference type="ARBA" id="ARBA00023128"/>
    </source>
</evidence>
<comment type="function">
    <text evidence="1">Accessory subunit of the mitochondrial membrane respiratory chain NADH dehydrogenase (Complex I), that is believed not to be involved in catalysis. Complex I functions in the transfer of electrons from NADH to the respiratory chain. The immediate electron acceptor for the enzyme is believed to be ubiquinone.</text>
</comment>
<keyword evidence="14" id="KW-1185">Reference proteome</keyword>
<keyword evidence="10" id="KW-0496">Mitochondrion</keyword>
<dbReference type="InParanoid" id="A0A1S3HL68"/>
<evidence type="ECO:0000256" key="3">
    <source>
        <dbReference type="ARBA" id="ARBA00004637"/>
    </source>
</evidence>
<comment type="similarity">
    <text evidence="4">Belongs to the complex I NDUFB7 subunit family.</text>
</comment>
<evidence type="ECO:0000256" key="9">
    <source>
        <dbReference type="ARBA" id="ARBA00022982"/>
    </source>
</evidence>
<dbReference type="RefSeq" id="XP_013385754.1">
    <property type="nucleotide sequence ID" value="XM_013530300.1"/>
</dbReference>
<dbReference type="STRING" id="7574.A0A1S3HL68"/>
<gene>
    <name evidence="15" type="primary">LOC106155440</name>
</gene>
<feature type="region of interest" description="Disordered" evidence="13">
    <location>
        <begin position="1"/>
        <end position="21"/>
    </location>
</feature>
<dbReference type="OrthoDB" id="268414at2759"/>
<evidence type="ECO:0000256" key="7">
    <source>
        <dbReference type="ARBA" id="ARBA00022660"/>
    </source>
</evidence>
<evidence type="ECO:0000313" key="15">
    <source>
        <dbReference type="RefSeq" id="XP_013385754.1"/>
    </source>
</evidence>
<evidence type="ECO:0000256" key="12">
    <source>
        <dbReference type="ARBA" id="ARBA00023157"/>
    </source>
</evidence>
<keyword evidence="11" id="KW-0472">Membrane</keyword>
<dbReference type="FunCoup" id="A0A1S3HL68">
    <property type="interactions" value="1516"/>
</dbReference>
<dbReference type="GeneID" id="106155440"/>
<dbReference type="PANTHER" id="PTHR20900">
    <property type="entry name" value="NADH:UBIQUINONE OXIDOREDUCTASE B18-LIKE SUBUNIT"/>
    <property type="match status" value="1"/>
</dbReference>
<keyword evidence="9" id="KW-0249">Electron transport</keyword>
<evidence type="ECO:0000256" key="8">
    <source>
        <dbReference type="ARBA" id="ARBA00022792"/>
    </source>
</evidence>
<evidence type="ECO:0000256" key="1">
    <source>
        <dbReference type="ARBA" id="ARBA00003195"/>
    </source>
</evidence>
<dbReference type="PANTHER" id="PTHR20900:SF0">
    <property type="entry name" value="NADH DEHYDROGENASE [UBIQUINONE] 1 BETA SUBCOMPLEX SUBUNIT 7"/>
    <property type="match status" value="1"/>
</dbReference>
<proteinExistence type="inferred from homology"/>
<evidence type="ECO:0000256" key="11">
    <source>
        <dbReference type="ARBA" id="ARBA00023136"/>
    </source>
</evidence>
<evidence type="ECO:0000256" key="4">
    <source>
        <dbReference type="ARBA" id="ARBA00008006"/>
    </source>
</evidence>
<evidence type="ECO:0000256" key="5">
    <source>
        <dbReference type="ARBA" id="ARBA00018677"/>
    </source>
</evidence>
<evidence type="ECO:0000313" key="14">
    <source>
        <dbReference type="Proteomes" id="UP000085678"/>
    </source>
</evidence>
<dbReference type="OMA" id="FVYQCAH"/>
<dbReference type="InterPro" id="IPR008698">
    <property type="entry name" value="NDUB7"/>
</dbReference>